<feature type="compositionally biased region" description="Polar residues" evidence="1">
    <location>
        <begin position="259"/>
        <end position="271"/>
    </location>
</feature>
<dbReference type="Pfam" id="PF12887">
    <property type="entry name" value="SICA_alpha"/>
    <property type="match status" value="1"/>
</dbReference>
<feature type="compositionally biased region" description="Low complexity" evidence="1">
    <location>
        <begin position="1080"/>
        <end position="1091"/>
    </location>
</feature>
<dbReference type="EMBL" id="KQ030408">
    <property type="protein sequence ID" value="KJP84754.1"/>
    <property type="molecule type" value="Genomic_DNA"/>
</dbReference>
<dbReference type="VEuPathDB" id="PlasmoDB:AK88_05614"/>
<organism evidence="5 6">
    <name type="scientific">Plasmodium fragile</name>
    <dbReference type="NCBI Taxonomy" id="5857"/>
    <lineage>
        <taxon>Eukaryota</taxon>
        <taxon>Sar</taxon>
        <taxon>Alveolata</taxon>
        <taxon>Apicomplexa</taxon>
        <taxon>Aconoidasida</taxon>
        <taxon>Haemosporida</taxon>
        <taxon>Plasmodiidae</taxon>
        <taxon>Plasmodium</taxon>
        <taxon>Plasmodium (Plasmodium)</taxon>
    </lineage>
</organism>
<dbReference type="Proteomes" id="UP000054561">
    <property type="component" value="Unassembled WGS sequence"/>
</dbReference>
<dbReference type="RefSeq" id="XP_012338639.1">
    <property type="nucleotide sequence ID" value="XM_012483216.1"/>
</dbReference>
<feature type="compositionally biased region" description="Polar residues" evidence="1">
    <location>
        <begin position="278"/>
        <end position="291"/>
    </location>
</feature>
<feature type="region of interest" description="Disordered" evidence="1">
    <location>
        <begin position="253"/>
        <end position="348"/>
    </location>
</feature>
<dbReference type="InterPro" id="IPR024290">
    <property type="entry name" value="SICA_extracell_a"/>
</dbReference>
<keyword evidence="2" id="KW-0812">Transmembrane</keyword>
<feature type="transmembrane region" description="Helical" evidence="2">
    <location>
        <begin position="949"/>
        <end position="970"/>
    </location>
</feature>
<feature type="compositionally biased region" description="Pro residues" evidence="1">
    <location>
        <begin position="853"/>
        <end position="867"/>
    </location>
</feature>
<feature type="compositionally biased region" description="Polar residues" evidence="1">
    <location>
        <begin position="732"/>
        <end position="749"/>
    </location>
</feature>
<keyword evidence="2" id="KW-0472">Membrane</keyword>
<feature type="region of interest" description="Disordered" evidence="1">
    <location>
        <begin position="618"/>
        <end position="936"/>
    </location>
</feature>
<evidence type="ECO:0000313" key="5">
    <source>
        <dbReference type="EMBL" id="KJP84754.1"/>
    </source>
</evidence>
<feature type="compositionally biased region" description="Low complexity" evidence="1">
    <location>
        <begin position="821"/>
        <end position="844"/>
    </location>
</feature>
<feature type="compositionally biased region" description="Basic and acidic residues" evidence="1">
    <location>
        <begin position="715"/>
        <end position="729"/>
    </location>
</feature>
<evidence type="ECO:0008006" key="7">
    <source>
        <dbReference type="Google" id="ProtNLM"/>
    </source>
</evidence>
<feature type="compositionally biased region" description="Low complexity" evidence="1">
    <location>
        <begin position="332"/>
        <end position="346"/>
    </location>
</feature>
<dbReference type="InterPro" id="IPR024288">
    <property type="entry name" value="SICA_C"/>
</dbReference>
<proteinExistence type="predicted"/>
<feature type="compositionally biased region" description="Pro residues" evidence="1">
    <location>
        <begin position="678"/>
        <end position="690"/>
    </location>
</feature>
<sequence>MLYLQEHFWKNVEAVWKTFREFMEKTVDSGTPTIMCAAGQNGEDGKQWNVADKGLCELAFTALRFKHGINLNGAPISQDGMDEEAKKIDNYMRCILVNIFMKKIMGMKCLKGPGAQFAFNLVHGEIKNVFQRELGNIACEEVDAGKGGDRDRGKSAQDRDLWEVMQRWNENNRQNTGDGDWGVLGDGCRVETGSKARVGHGDDSTALKEKVQAEIKNVDHDLGQKVPEIIQAVKTCTEGDKDCVKNLLKAKKAAADANSDNTGTQSPSNVHTGKEHGQSNGPGASDTSGANSAPRPGAQPAPAKPAPAKPAPAKPAPAKPPGDTNTGSGGTKPAKPVAAKPLAKKPAAGEDCPWQSILEGKSRHVHVLQYYDTATLETMKTVLQQFTDYMEDKKDMMDAYGENCHNSGWDDFGDAHQYKGQTVADVVRCRLMTLALFFANQEGKHGNSEKAQKTDDDKLYEKFRCEVANVFGYMLKNQYCKKEGWKRGVEYAWKTMKNMGDETLGHGALTGPVMDGTCTQCGYKGSRTTPAIINGHIAEWFVDQGIMGDIATIEHQMPCDQNWKKYKGEKGVTDKDPDISKKLPEVKQTEAQVRTETKKAVEKVKAIVERKIKDLATKEKNKKAEGESNGKKTEGNSENRDEKQHDKADQTKTPEASSPSGGAGRSDGSAATDVVLPVPAPVPQPPPAAPPKATGAGDTQSTKEGKGTQDSSDPDCGKTEFTSKSEYDPNHVGTTVSFASAPSSPTCSKGSVPGKDPSQETTATGLDASAASASDPPPSPQAAGVPPQTGQYPDVPKETTTYQIPPTGEPASGGEKATQSPDGGRPTAPGAPGSPGATGADGTPSTGHQGNDDPPPLNPPKPKPNPNPNQSGSSGILPDGQVPSTSAGGGGAGGSGGGGGGSGISSSSRPGSTGHGTATTGGAGAAPTPATPSVPPGLTWEDVKPYTPAIIPAVVGIGVIAFFLWKYFAYLGQTRRRTYRTVRDVPSPPLDEEILDHLQRGELPPPDYGYTMVRDRQRGRLPAARRRRPPRVHTRTIIELHLEVLNECEATEWDSVKDDYWQIVVEQFTQDWMRDANEYSSSPASSSNHDSPGTNVSSMLDPPTDVNGIHPCPPHDPDPWGCMEHIQLATDPCPPNDADEPDAWCCMETIQLATDRCRPHDPDPWSCMETIQLETGPCPPNYEDPDPWSCMDTIQLDAEQNAHSYPEHATSDCTQWINWIDRNKHILQECTTQPWFNALKSEWKQYLRDHMAADEDNGVYGQREFGAAAILPMKKLRLWRQWIAQQHRQMSIYNAEEWFPHLLNNVEEETESHKGEIPRVEQHLHVDKVMAAQQRLRLRDVPCTKLHKQPHMKKPLTAKTWIMILALVIEQCELERSLQEKELYVDDLLQQL</sequence>
<gene>
    <name evidence="5" type="ORF">AK88_05614</name>
</gene>
<evidence type="ECO:0000256" key="2">
    <source>
        <dbReference type="SAM" id="Phobius"/>
    </source>
</evidence>
<feature type="domain" description="Schizont-infected cell agglutination C-terminal" evidence="3">
    <location>
        <begin position="966"/>
        <end position="1071"/>
    </location>
</feature>
<dbReference type="OrthoDB" id="375150at2759"/>
<feature type="compositionally biased region" description="Low complexity" evidence="1">
    <location>
        <begin position="904"/>
        <end position="918"/>
    </location>
</feature>
<name>A0A0D9QCP9_PLAFR</name>
<keyword evidence="2" id="KW-1133">Transmembrane helix</keyword>
<accession>A0A0D9QCP9</accession>
<evidence type="ECO:0000259" key="4">
    <source>
        <dbReference type="Pfam" id="PF12887"/>
    </source>
</evidence>
<feature type="compositionally biased region" description="Low complexity" evidence="1">
    <location>
        <begin position="656"/>
        <end position="677"/>
    </location>
</feature>
<keyword evidence="6" id="KW-1185">Reference proteome</keyword>
<evidence type="ECO:0000259" key="3">
    <source>
        <dbReference type="Pfam" id="PF12879"/>
    </source>
</evidence>
<reference evidence="5 6" key="1">
    <citation type="submission" date="2014-03" db="EMBL/GenBank/DDBJ databases">
        <title>The Genome Sequence of Plasmodium fragile nilgiri.</title>
        <authorList>
            <consortium name="The Broad Institute Genomics Platform"/>
            <consortium name="The Broad Institute Genome Sequencing Center for Infectious Disease"/>
            <person name="Neafsey D."/>
            <person name="Duraisingh M."/>
            <person name="Young S.K."/>
            <person name="Zeng Q."/>
            <person name="Gargeya S."/>
            <person name="Abouelleil A."/>
            <person name="Alvarado L."/>
            <person name="Chapman S.B."/>
            <person name="Gainer-Dewar J."/>
            <person name="Goldberg J."/>
            <person name="Griggs A."/>
            <person name="Gujja S."/>
            <person name="Hansen M."/>
            <person name="Howarth C."/>
            <person name="Imamovic A."/>
            <person name="Larimer J."/>
            <person name="Pearson M."/>
            <person name="Poon T.W."/>
            <person name="Priest M."/>
            <person name="Roberts A."/>
            <person name="Saif S."/>
            <person name="Shea T."/>
            <person name="Sykes S."/>
            <person name="Wortman J."/>
            <person name="Nusbaum C."/>
            <person name="Birren B."/>
        </authorList>
    </citation>
    <scope>NUCLEOTIDE SEQUENCE [LARGE SCALE GENOMIC DNA]</scope>
    <source>
        <strain evidence="6">nilgiri</strain>
    </source>
</reference>
<feature type="compositionally biased region" description="Pro residues" evidence="1">
    <location>
        <begin position="297"/>
        <end position="320"/>
    </location>
</feature>
<feature type="domain" description="Schizont-infected cell agglutination extracellular alpha" evidence="4">
    <location>
        <begin position="6"/>
        <end position="144"/>
    </location>
</feature>
<dbReference type="GeneID" id="24270928"/>
<evidence type="ECO:0000256" key="1">
    <source>
        <dbReference type="SAM" id="MobiDB-lite"/>
    </source>
</evidence>
<protein>
    <recommendedName>
        <fullName evidence="7">Schizont-infected cell agglutination C-terminal domain-containing protein</fullName>
    </recommendedName>
</protein>
<feature type="compositionally biased region" description="Gly residues" evidence="1">
    <location>
        <begin position="887"/>
        <end position="903"/>
    </location>
</feature>
<dbReference type="OMA" id="PHDGDEW"/>
<feature type="region of interest" description="Disordered" evidence="1">
    <location>
        <begin position="1077"/>
        <end position="1112"/>
    </location>
</feature>
<evidence type="ECO:0000313" key="6">
    <source>
        <dbReference type="Proteomes" id="UP000054561"/>
    </source>
</evidence>
<dbReference type="Pfam" id="PF12879">
    <property type="entry name" value="SICA_C"/>
    <property type="match status" value="1"/>
</dbReference>
<feature type="compositionally biased region" description="Basic and acidic residues" evidence="1">
    <location>
        <begin position="618"/>
        <end position="652"/>
    </location>
</feature>